<dbReference type="AlphaFoldDB" id="A0A0C3GT07"/>
<feature type="region of interest" description="Disordered" evidence="1">
    <location>
        <begin position="93"/>
        <end position="116"/>
    </location>
</feature>
<feature type="compositionally biased region" description="Basic and acidic residues" evidence="1">
    <location>
        <begin position="93"/>
        <end position="108"/>
    </location>
</feature>
<dbReference type="InParanoid" id="A0A0C3GT07"/>
<evidence type="ECO:0000313" key="2">
    <source>
        <dbReference type="EMBL" id="KIM94529.1"/>
    </source>
</evidence>
<dbReference type="HOGENOM" id="CLU_2097528_0_0_1"/>
<accession>A0A0C3GT07</accession>
<reference evidence="3" key="2">
    <citation type="submission" date="2015-01" db="EMBL/GenBank/DDBJ databases">
        <title>Evolutionary Origins and Diversification of the Mycorrhizal Mutualists.</title>
        <authorList>
            <consortium name="DOE Joint Genome Institute"/>
            <consortium name="Mycorrhizal Genomics Consortium"/>
            <person name="Kohler A."/>
            <person name="Kuo A."/>
            <person name="Nagy L.G."/>
            <person name="Floudas D."/>
            <person name="Copeland A."/>
            <person name="Barry K.W."/>
            <person name="Cichocki N."/>
            <person name="Veneault-Fourrey C."/>
            <person name="LaButti K."/>
            <person name="Lindquist E.A."/>
            <person name="Lipzen A."/>
            <person name="Lundell T."/>
            <person name="Morin E."/>
            <person name="Murat C."/>
            <person name="Riley R."/>
            <person name="Ohm R."/>
            <person name="Sun H."/>
            <person name="Tunlid A."/>
            <person name="Henrissat B."/>
            <person name="Grigoriev I.V."/>
            <person name="Hibbett D.S."/>
            <person name="Martin F."/>
        </authorList>
    </citation>
    <scope>NUCLEOTIDE SEQUENCE [LARGE SCALE GENOMIC DNA]</scope>
    <source>
        <strain evidence="3">Zn</strain>
    </source>
</reference>
<name>A0A0C3GT07_OIDMZ</name>
<evidence type="ECO:0000313" key="3">
    <source>
        <dbReference type="Proteomes" id="UP000054321"/>
    </source>
</evidence>
<dbReference type="EMBL" id="KN832889">
    <property type="protein sequence ID" value="KIM94529.1"/>
    <property type="molecule type" value="Genomic_DNA"/>
</dbReference>
<gene>
    <name evidence="2" type="ORF">OIDMADRAFT_34559</name>
</gene>
<evidence type="ECO:0000256" key="1">
    <source>
        <dbReference type="SAM" id="MobiDB-lite"/>
    </source>
</evidence>
<organism evidence="2 3">
    <name type="scientific">Oidiodendron maius (strain Zn)</name>
    <dbReference type="NCBI Taxonomy" id="913774"/>
    <lineage>
        <taxon>Eukaryota</taxon>
        <taxon>Fungi</taxon>
        <taxon>Dikarya</taxon>
        <taxon>Ascomycota</taxon>
        <taxon>Pezizomycotina</taxon>
        <taxon>Leotiomycetes</taxon>
        <taxon>Leotiomycetes incertae sedis</taxon>
        <taxon>Myxotrichaceae</taxon>
        <taxon>Oidiodendron</taxon>
    </lineage>
</organism>
<sequence length="116" mass="12079">MSYTSAMSPAIITATFTATITYHFPTPKTSKSISQTATLTGVAGHPITGYSASAEAAAEAAAAEVEAGTPFTMEIWVAIDVLSDAIVVDTKGKSLESDGYSEGEKISEPLEEEKET</sequence>
<dbReference type="Proteomes" id="UP000054321">
    <property type="component" value="Unassembled WGS sequence"/>
</dbReference>
<proteinExistence type="predicted"/>
<reference evidence="2 3" key="1">
    <citation type="submission" date="2014-04" db="EMBL/GenBank/DDBJ databases">
        <authorList>
            <consortium name="DOE Joint Genome Institute"/>
            <person name="Kuo A."/>
            <person name="Martino E."/>
            <person name="Perotto S."/>
            <person name="Kohler A."/>
            <person name="Nagy L.G."/>
            <person name="Floudas D."/>
            <person name="Copeland A."/>
            <person name="Barry K.W."/>
            <person name="Cichocki N."/>
            <person name="Veneault-Fourrey C."/>
            <person name="LaButti K."/>
            <person name="Lindquist E.A."/>
            <person name="Lipzen A."/>
            <person name="Lundell T."/>
            <person name="Morin E."/>
            <person name="Murat C."/>
            <person name="Sun H."/>
            <person name="Tunlid A."/>
            <person name="Henrissat B."/>
            <person name="Grigoriev I.V."/>
            <person name="Hibbett D.S."/>
            <person name="Martin F."/>
            <person name="Nordberg H.P."/>
            <person name="Cantor M.N."/>
            <person name="Hua S.X."/>
        </authorList>
    </citation>
    <scope>NUCLEOTIDE SEQUENCE [LARGE SCALE GENOMIC DNA]</scope>
    <source>
        <strain evidence="2 3">Zn</strain>
    </source>
</reference>
<keyword evidence="3" id="KW-1185">Reference proteome</keyword>
<protein>
    <submittedName>
        <fullName evidence="2">Uncharacterized protein</fullName>
    </submittedName>
</protein>